<accession>A0A392QAU4</accession>
<reference evidence="2 3" key="1">
    <citation type="journal article" date="2018" name="Front. Plant Sci.">
        <title>Red Clover (Trifolium pratense) and Zigzag Clover (T. medium) - A Picture of Genomic Similarities and Differences.</title>
        <authorList>
            <person name="Dluhosova J."/>
            <person name="Istvanek J."/>
            <person name="Nedelnik J."/>
            <person name="Repkova J."/>
        </authorList>
    </citation>
    <scope>NUCLEOTIDE SEQUENCE [LARGE SCALE GENOMIC DNA]</scope>
    <source>
        <strain evidence="3">cv. 10/8</strain>
        <tissue evidence="2">Leaf</tissue>
    </source>
</reference>
<organism evidence="2 3">
    <name type="scientific">Trifolium medium</name>
    <dbReference type="NCBI Taxonomy" id="97028"/>
    <lineage>
        <taxon>Eukaryota</taxon>
        <taxon>Viridiplantae</taxon>
        <taxon>Streptophyta</taxon>
        <taxon>Embryophyta</taxon>
        <taxon>Tracheophyta</taxon>
        <taxon>Spermatophyta</taxon>
        <taxon>Magnoliopsida</taxon>
        <taxon>eudicotyledons</taxon>
        <taxon>Gunneridae</taxon>
        <taxon>Pentapetalae</taxon>
        <taxon>rosids</taxon>
        <taxon>fabids</taxon>
        <taxon>Fabales</taxon>
        <taxon>Fabaceae</taxon>
        <taxon>Papilionoideae</taxon>
        <taxon>50 kb inversion clade</taxon>
        <taxon>NPAAA clade</taxon>
        <taxon>Hologalegina</taxon>
        <taxon>IRL clade</taxon>
        <taxon>Trifolieae</taxon>
        <taxon>Trifolium</taxon>
    </lineage>
</organism>
<dbReference type="Proteomes" id="UP000265520">
    <property type="component" value="Unassembled WGS sequence"/>
</dbReference>
<evidence type="ECO:0000256" key="1">
    <source>
        <dbReference type="SAM" id="MobiDB-lite"/>
    </source>
</evidence>
<comment type="caution">
    <text evidence="2">The sequence shown here is derived from an EMBL/GenBank/DDBJ whole genome shotgun (WGS) entry which is preliminary data.</text>
</comment>
<evidence type="ECO:0000313" key="2">
    <source>
        <dbReference type="EMBL" id="MCI21493.1"/>
    </source>
</evidence>
<feature type="non-terminal residue" evidence="2">
    <location>
        <position position="1"/>
    </location>
</feature>
<feature type="region of interest" description="Disordered" evidence="1">
    <location>
        <begin position="1"/>
        <end position="20"/>
    </location>
</feature>
<dbReference type="EMBL" id="LXQA010125138">
    <property type="protein sequence ID" value="MCI21493.1"/>
    <property type="molecule type" value="Genomic_DNA"/>
</dbReference>
<keyword evidence="3" id="KW-1185">Reference proteome</keyword>
<protein>
    <submittedName>
        <fullName evidence="2">Uncharacterized protein</fullName>
    </submittedName>
</protein>
<name>A0A392QAU4_9FABA</name>
<sequence length="20" mass="2034">IGAPASTNLPPMDCLFNDGT</sequence>
<proteinExistence type="predicted"/>
<evidence type="ECO:0000313" key="3">
    <source>
        <dbReference type="Proteomes" id="UP000265520"/>
    </source>
</evidence>
<dbReference type="AlphaFoldDB" id="A0A392QAU4"/>